<proteinExistence type="predicted"/>
<dbReference type="EMBL" id="JADKFW010000004">
    <property type="protein sequence ID" value="MBK9716738.1"/>
    <property type="molecule type" value="Genomic_DNA"/>
</dbReference>
<organism evidence="1 2">
    <name type="scientific">Candidatus Defluviibacterium haderslevense</name>
    <dbReference type="NCBI Taxonomy" id="2981993"/>
    <lineage>
        <taxon>Bacteria</taxon>
        <taxon>Pseudomonadati</taxon>
        <taxon>Bacteroidota</taxon>
        <taxon>Saprospiria</taxon>
        <taxon>Saprospirales</taxon>
        <taxon>Saprospiraceae</taxon>
        <taxon>Candidatus Defluviibacterium</taxon>
    </lineage>
</organism>
<dbReference type="SUPFAM" id="SSF55729">
    <property type="entry name" value="Acyl-CoA N-acyltransferases (Nat)"/>
    <property type="match status" value="1"/>
</dbReference>
<name>A0A9D7S7Q2_9BACT</name>
<dbReference type="Gene3D" id="3.40.630.30">
    <property type="match status" value="1"/>
</dbReference>
<dbReference type="AlphaFoldDB" id="A0A9D7S7Q2"/>
<gene>
    <name evidence="1" type="ORF">IPO85_04335</name>
</gene>
<reference evidence="1 2" key="1">
    <citation type="submission" date="2020-10" db="EMBL/GenBank/DDBJ databases">
        <title>Connecting structure to function with the recovery of over 1000 high-quality activated sludge metagenome-assembled genomes encoding full-length rRNA genes using long-read sequencing.</title>
        <authorList>
            <person name="Singleton C.M."/>
            <person name="Petriglieri F."/>
            <person name="Kristensen J.M."/>
            <person name="Kirkegaard R.H."/>
            <person name="Michaelsen T.Y."/>
            <person name="Andersen M.H."/>
            <person name="Karst S.M."/>
            <person name="Dueholm M.S."/>
            <person name="Nielsen P.H."/>
            <person name="Albertsen M."/>
        </authorList>
    </citation>
    <scope>NUCLEOTIDE SEQUENCE [LARGE SCALE GENOMIC DNA]</scope>
    <source>
        <strain evidence="1">Ribe_18-Q3-R11-54_BAT3C.373</strain>
    </source>
</reference>
<accession>A0A9D7S7Q2</accession>
<evidence type="ECO:0000313" key="2">
    <source>
        <dbReference type="Proteomes" id="UP000808349"/>
    </source>
</evidence>
<comment type="caution">
    <text evidence="1">The sequence shown here is derived from an EMBL/GenBank/DDBJ whole genome shotgun (WGS) entry which is preliminary data.</text>
</comment>
<dbReference type="Proteomes" id="UP000808349">
    <property type="component" value="Unassembled WGS sequence"/>
</dbReference>
<protein>
    <submittedName>
        <fullName evidence="1">Uncharacterized protein</fullName>
    </submittedName>
</protein>
<dbReference type="InterPro" id="IPR016181">
    <property type="entry name" value="Acyl_CoA_acyltransferase"/>
</dbReference>
<sequence>MTVIDLTPDIVRLQINNFIEIESFFQGKAWNLDNFLLELKSKWEYSIGLINDNNIVGYIIASSKEDFIHIHRFAIKNELKNLRIRFLITVLF</sequence>
<evidence type="ECO:0000313" key="1">
    <source>
        <dbReference type="EMBL" id="MBK9716738.1"/>
    </source>
</evidence>